<organism evidence="2 3">
    <name type="scientific">Xenorhabdus lircayensis</name>
    <dbReference type="NCBI Taxonomy" id="2763499"/>
    <lineage>
        <taxon>Bacteria</taxon>
        <taxon>Pseudomonadati</taxon>
        <taxon>Pseudomonadota</taxon>
        <taxon>Gammaproteobacteria</taxon>
        <taxon>Enterobacterales</taxon>
        <taxon>Morganellaceae</taxon>
        <taxon>Xenorhabdus</taxon>
    </lineage>
</organism>
<dbReference type="InterPro" id="IPR031886">
    <property type="entry name" value="DUF4765"/>
</dbReference>
<dbReference type="Pfam" id="PF15962">
    <property type="entry name" value="DUF4765"/>
    <property type="match status" value="1"/>
</dbReference>
<gene>
    <name evidence="2" type="ORF">H8A87_13150</name>
</gene>
<name>A0ABS0U7N2_9GAMM</name>
<feature type="domain" description="DUF4765" evidence="1">
    <location>
        <begin position="72"/>
        <end position="184"/>
    </location>
</feature>
<protein>
    <submittedName>
        <fullName evidence="2">DUF4765 family protein</fullName>
    </submittedName>
</protein>
<comment type="caution">
    <text evidence="2">The sequence shown here is derived from an EMBL/GenBank/DDBJ whole genome shotgun (WGS) entry which is preliminary data.</text>
</comment>
<dbReference type="RefSeq" id="WP_198690402.1">
    <property type="nucleotide sequence ID" value="NZ_CAWPUD010000043.1"/>
</dbReference>
<sequence length="189" mass="21352">MPIYKTPEENQWIEKNTKKLLAYNQLTKDDDDYDSDEDEDGPLPDEIISGQFKVLEYQKVARYIKEAINPEEPFILYRGVSSKTLLNMCANHSAGGEPRNENTPAPSRTAARQQVGKGAYLPEFSVDSSVFDRFSRNRYGIVVKIKAKYLSLGSESESGFIANKNAPIEVLEKYDRTFGKEEKSLPNAS</sequence>
<dbReference type="EMBL" id="JACOII010000044">
    <property type="protein sequence ID" value="MBI6549637.1"/>
    <property type="molecule type" value="Genomic_DNA"/>
</dbReference>
<accession>A0ABS0U7N2</accession>
<dbReference type="Proteomes" id="UP000696184">
    <property type="component" value="Unassembled WGS sequence"/>
</dbReference>
<evidence type="ECO:0000313" key="2">
    <source>
        <dbReference type="EMBL" id="MBI6549637.1"/>
    </source>
</evidence>
<proteinExistence type="predicted"/>
<reference evidence="2 3" key="1">
    <citation type="submission" date="2020-08" db="EMBL/GenBank/DDBJ databases">
        <title>Description of Xenorhabdus lircayensis sp. nov., the symbiotic bacterium associated with the entomopathogenic nematode Steirnernema unicornum.</title>
        <authorList>
            <person name="Castaneda-Alvarez C."/>
            <person name="Prodan S."/>
            <person name="Zamorano A."/>
            <person name="San-Blas E."/>
            <person name="Aballay E."/>
        </authorList>
    </citation>
    <scope>NUCLEOTIDE SEQUENCE [LARGE SCALE GENOMIC DNA]</scope>
    <source>
        <strain evidence="2 3">VLS</strain>
    </source>
</reference>
<evidence type="ECO:0000259" key="1">
    <source>
        <dbReference type="Pfam" id="PF15962"/>
    </source>
</evidence>
<evidence type="ECO:0000313" key="3">
    <source>
        <dbReference type="Proteomes" id="UP000696184"/>
    </source>
</evidence>
<keyword evidence="3" id="KW-1185">Reference proteome</keyword>